<reference evidence="1" key="1">
    <citation type="submission" date="2020-05" db="EMBL/GenBank/DDBJ databases">
        <title>Mycena genomes resolve the evolution of fungal bioluminescence.</title>
        <authorList>
            <person name="Tsai I.J."/>
        </authorList>
    </citation>
    <scope>NUCLEOTIDE SEQUENCE</scope>
    <source>
        <strain evidence="1">160909Yilan</strain>
    </source>
</reference>
<comment type="caution">
    <text evidence="1">The sequence shown here is derived from an EMBL/GenBank/DDBJ whole genome shotgun (WGS) entry which is preliminary data.</text>
</comment>
<sequence length="609" mass="67820">MHPSLSVSNFSRLPPALELRASVAVGSPKKTLALLDNLSSIAPEHYPLLLPVVYSALNPTRIPVILARFDSSGWESIKWDIMQAHSCLRGIFILGFRSIPPGASVDLWKTVWPWLTFLDEYDESFAWDYFDYDHFHDVGRRYRLYVSTIRFMNDTDAMPTHLIHNTPGLYVVIGRAWRHLLHANHSDGKELSTLSYWLGQWFSMEKWNPAAFEDLVVGCGGVRGLAAIVVAHIQRMLPTSDSPVTVDKTIYHLFAVVCIVDPGAVPGHRRRPDPTIQDAFRSCGIVTILTTAARALGKSSLDTAGIALRSFLFALLDHVASFPPVWLTDSLRADLLDIFFSPHHRGAISVPLRRLLEEVLIPAAVYHSVLVELRAPLAQVRDRDAAKIFGDTLLLAHWKSFLGVAESRFKILDEYNNGSLMATRACDDVAVSGIIPWLPRSLIYPMDVSPHTTVPQNVKPMTGNAVDTVGCVTTFHLAENETIPVIPPGIGLFCALSSITSIERGRRKSHRSAGSSWDAFSREMPCTIFDFTISSCEIVVVPLKGLKYLGMFQCEVQQTIRCAGTMDLNLMKVIYDAGEPRVWPFPVRVRRVEVEEGQKAIEAGLDELD</sequence>
<dbReference type="Proteomes" id="UP000623467">
    <property type="component" value="Unassembled WGS sequence"/>
</dbReference>
<dbReference type="EMBL" id="JACAZH010000015">
    <property type="protein sequence ID" value="KAF7349722.1"/>
    <property type="molecule type" value="Genomic_DNA"/>
</dbReference>
<accession>A0A8H7CVH4</accession>
<name>A0A8H7CVH4_9AGAR</name>
<evidence type="ECO:0000313" key="1">
    <source>
        <dbReference type="EMBL" id="KAF7349722.1"/>
    </source>
</evidence>
<keyword evidence="2" id="KW-1185">Reference proteome</keyword>
<proteinExistence type="predicted"/>
<evidence type="ECO:0000313" key="2">
    <source>
        <dbReference type="Proteomes" id="UP000623467"/>
    </source>
</evidence>
<organism evidence="1 2">
    <name type="scientific">Mycena sanguinolenta</name>
    <dbReference type="NCBI Taxonomy" id="230812"/>
    <lineage>
        <taxon>Eukaryota</taxon>
        <taxon>Fungi</taxon>
        <taxon>Dikarya</taxon>
        <taxon>Basidiomycota</taxon>
        <taxon>Agaricomycotina</taxon>
        <taxon>Agaricomycetes</taxon>
        <taxon>Agaricomycetidae</taxon>
        <taxon>Agaricales</taxon>
        <taxon>Marasmiineae</taxon>
        <taxon>Mycenaceae</taxon>
        <taxon>Mycena</taxon>
    </lineage>
</organism>
<gene>
    <name evidence="1" type="ORF">MSAN_01699000</name>
</gene>
<dbReference type="AlphaFoldDB" id="A0A8H7CVH4"/>
<protein>
    <submittedName>
        <fullName evidence="1">MYND-type domain-containing protein</fullName>
    </submittedName>
</protein>
<dbReference type="OrthoDB" id="3064659at2759"/>